<organism evidence="1 2">
    <name type="scientific">Portunus trituberculatus</name>
    <name type="common">Swimming crab</name>
    <name type="synonym">Neptunus trituberculatus</name>
    <dbReference type="NCBI Taxonomy" id="210409"/>
    <lineage>
        <taxon>Eukaryota</taxon>
        <taxon>Metazoa</taxon>
        <taxon>Ecdysozoa</taxon>
        <taxon>Arthropoda</taxon>
        <taxon>Crustacea</taxon>
        <taxon>Multicrustacea</taxon>
        <taxon>Malacostraca</taxon>
        <taxon>Eumalacostraca</taxon>
        <taxon>Eucarida</taxon>
        <taxon>Decapoda</taxon>
        <taxon>Pleocyemata</taxon>
        <taxon>Brachyura</taxon>
        <taxon>Eubrachyura</taxon>
        <taxon>Portunoidea</taxon>
        <taxon>Portunidae</taxon>
        <taxon>Portuninae</taxon>
        <taxon>Portunus</taxon>
    </lineage>
</organism>
<dbReference type="Proteomes" id="UP000324222">
    <property type="component" value="Unassembled WGS sequence"/>
</dbReference>
<keyword evidence="2" id="KW-1185">Reference proteome</keyword>
<protein>
    <submittedName>
        <fullName evidence="1">Uncharacterized protein</fullName>
    </submittedName>
</protein>
<dbReference type="EMBL" id="VSRR010015452">
    <property type="protein sequence ID" value="MPC58190.1"/>
    <property type="molecule type" value="Genomic_DNA"/>
</dbReference>
<name>A0A5B7GCZ7_PORTR</name>
<dbReference type="AlphaFoldDB" id="A0A5B7GCZ7"/>
<proteinExistence type="predicted"/>
<evidence type="ECO:0000313" key="1">
    <source>
        <dbReference type="EMBL" id="MPC58190.1"/>
    </source>
</evidence>
<sequence length="103" mass="11297">MYSLALCFDDQNMWCLVFAAGTRVRMIQNTQNESNNVSLPLLEKVLGMFDLWLTPIDGDDAVIGTRPGILNGNGSSRVRTDFADPCTSLPDDSAGCIFGDRHL</sequence>
<reference evidence="1 2" key="1">
    <citation type="submission" date="2019-05" db="EMBL/GenBank/DDBJ databases">
        <title>Another draft genome of Portunus trituberculatus and its Hox gene families provides insights of decapod evolution.</title>
        <authorList>
            <person name="Jeong J.-H."/>
            <person name="Song I."/>
            <person name="Kim S."/>
            <person name="Choi T."/>
            <person name="Kim D."/>
            <person name="Ryu S."/>
            <person name="Kim W."/>
        </authorList>
    </citation>
    <scope>NUCLEOTIDE SEQUENCE [LARGE SCALE GENOMIC DNA]</scope>
    <source>
        <tissue evidence="1">Muscle</tissue>
    </source>
</reference>
<comment type="caution">
    <text evidence="1">The sequence shown here is derived from an EMBL/GenBank/DDBJ whole genome shotgun (WGS) entry which is preliminary data.</text>
</comment>
<evidence type="ECO:0000313" key="2">
    <source>
        <dbReference type="Proteomes" id="UP000324222"/>
    </source>
</evidence>
<gene>
    <name evidence="1" type="ORF">E2C01_052185</name>
</gene>
<accession>A0A5B7GCZ7</accession>